<organism evidence="3 4">
    <name type="scientific">Brassica cretica</name>
    <name type="common">Mustard</name>
    <dbReference type="NCBI Taxonomy" id="69181"/>
    <lineage>
        <taxon>Eukaryota</taxon>
        <taxon>Viridiplantae</taxon>
        <taxon>Streptophyta</taxon>
        <taxon>Embryophyta</taxon>
        <taxon>Tracheophyta</taxon>
        <taxon>Spermatophyta</taxon>
        <taxon>Magnoliopsida</taxon>
        <taxon>eudicotyledons</taxon>
        <taxon>Gunneridae</taxon>
        <taxon>Pentapetalae</taxon>
        <taxon>rosids</taxon>
        <taxon>malvids</taxon>
        <taxon>Brassicales</taxon>
        <taxon>Brassicaceae</taxon>
        <taxon>Brassiceae</taxon>
        <taxon>Brassica</taxon>
    </lineage>
</organism>
<dbReference type="Pfam" id="PF03078">
    <property type="entry name" value="ATHILA"/>
    <property type="match status" value="1"/>
</dbReference>
<sequence>MAPRRTKASSTIKPPYARGEPEDYTVPPTYPWPREEGTETSITDPNIPKSSETRWDKEASRHYNTLLNTNIFPTHFVDAGALSDLGLHEDLHAVLQVLGIADLCHRTHPLYPDLVRKVLVTAELTFKRPGFPIFEEASFTFFASGDFKSRSASQSHICNPVLRITAKVLSNLLFTKDQTLKVTRGELQMLCAGVEDELKSSDIGIPTSPMTTIPGCVLVQMFVDKKARVRNETAAFVDIPYLINCQILRDETTYSFLGQEGRNLYCKLPQPNITSLSDVTNICFVPDAQYLCPDPKWDKEASRRYNTLLNTNIFPTRFVDAGALSDLGLHEDLHAVLQVLGIADLCHRTHPLYPDLVRQVLATAELTFKRPGFSIIEEASFTFFASGVKHSISLETLTEIYEMSEEYTQTSFPKKFIPEQAFWKFIASGDFKSRSASQSHIRNPVLRITAKVLSNLLFTKDQTSKVTRGELQMQCAGVEDELKSSDIGIPTSPMTTSPGCVLVQMFVDKKARVVKGSLKKDRSGSLLTPLFRHLELDLSVYQCDETAAFIDIPYLINCQILRDETTYSFLSQDGRNLYCKLFRP</sequence>
<feature type="region of interest" description="Disordered" evidence="1">
    <location>
        <begin position="1"/>
        <end position="52"/>
    </location>
</feature>
<comment type="caution">
    <text evidence="3">The sequence shown here is derived from an EMBL/GenBank/DDBJ whole genome shotgun (WGS) entry which is preliminary data.</text>
</comment>
<proteinExistence type="predicted"/>
<dbReference type="InterPro" id="IPR004312">
    <property type="entry name" value="ATHILA_Orf1_C"/>
</dbReference>
<evidence type="ECO:0000313" key="3">
    <source>
        <dbReference type="EMBL" id="KAF2619959.1"/>
    </source>
</evidence>
<protein>
    <recommendedName>
        <fullName evidence="2">Arabidopsis retrotransposon Orf1 C-terminal domain-containing protein</fullName>
    </recommendedName>
</protein>
<feature type="domain" description="Arabidopsis retrotransposon Orf1 C-terminal" evidence="2">
    <location>
        <begin position="304"/>
        <end position="566"/>
    </location>
</feature>
<feature type="compositionally biased region" description="Polar residues" evidence="1">
    <location>
        <begin position="39"/>
        <end position="50"/>
    </location>
</feature>
<name>A0A8S9MRW2_BRACR</name>
<dbReference type="Proteomes" id="UP000712281">
    <property type="component" value="Unassembled WGS sequence"/>
</dbReference>
<evidence type="ECO:0000259" key="2">
    <source>
        <dbReference type="Pfam" id="PF03078"/>
    </source>
</evidence>
<evidence type="ECO:0000313" key="4">
    <source>
        <dbReference type="Proteomes" id="UP000712281"/>
    </source>
</evidence>
<dbReference type="EMBL" id="QGKW02000007">
    <property type="protein sequence ID" value="KAF2619959.1"/>
    <property type="molecule type" value="Genomic_DNA"/>
</dbReference>
<dbReference type="AlphaFoldDB" id="A0A8S9MRW2"/>
<gene>
    <name evidence="3" type="ORF">F2Q68_00040036</name>
</gene>
<evidence type="ECO:0000256" key="1">
    <source>
        <dbReference type="SAM" id="MobiDB-lite"/>
    </source>
</evidence>
<reference evidence="3" key="1">
    <citation type="submission" date="2019-12" db="EMBL/GenBank/DDBJ databases">
        <title>Genome sequencing and annotation of Brassica cretica.</title>
        <authorList>
            <person name="Studholme D.J."/>
            <person name="Sarris P.F."/>
        </authorList>
    </citation>
    <scope>NUCLEOTIDE SEQUENCE</scope>
    <source>
        <strain evidence="3">PFS-001/15</strain>
        <tissue evidence="3">Leaf</tissue>
    </source>
</reference>
<accession>A0A8S9MRW2</accession>